<dbReference type="EMBL" id="QHKM01000004">
    <property type="protein sequence ID" value="RAK66184.1"/>
    <property type="molecule type" value="Genomic_DNA"/>
</dbReference>
<keyword evidence="3" id="KW-1185">Reference proteome</keyword>
<proteinExistence type="predicted"/>
<evidence type="ECO:0000259" key="1">
    <source>
        <dbReference type="Pfam" id="PF13568"/>
    </source>
</evidence>
<name>A0A328BJT4_9BACT</name>
<evidence type="ECO:0000313" key="3">
    <source>
        <dbReference type="Proteomes" id="UP000248553"/>
    </source>
</evidence>
<gene>
    <name evidence="2" type="ORF">DLM85_15960</name>
</gene>
<dbReference type="Pfam" id="PF13568">
    <property type="entry name" value="OMP_b-brl_2"/>
    <property type="match status" value="1"/>
</dbReference>
<dbReference type="RefSeq" id="WP_111479094.1">
    <property type="nucleotide sequence ID" value="NZ_QHKM01000004.1"/>
</dbReference>
<feature type="domain" description="Outer membrane protein beta-barrel" evidence="1">
    <location>
        <begin position="23"/>
        <end position="168"/>
    </location>
</feature>
<comment type="caution">
    <text evidence="2">The sequence shown here is derived from an EMBL/GenBank/DDBJ whole genome shotgun (WGS) entry which is preliminary data.</text>
</comment>
<dbReference type="InterPro" id="IPR025665">
    <property type="entry name" value="Beta-barrel_OMP_2"/>
</dbReference>
<accession>A0A328BJT4</accession>
<protein>
    <recommendedName>
        <fullName evidence="1">Outer membrane protein beta-barrel domain-containing protein</fullName>
    </recommendedName>
</protein>
<dbReference type="AlphaFoldDB" id="A0A328BJT4"/>
<dbReference type="OrthoDB" id="838174at2"/>
<dbReference type="Proteomes" id="UP000248553">
    <property type="component" value="Unassembled WGS sequence"/>
</dbReference>
<reference evidence="3" key="1">
    <citation type="submission" date="2018-05" db="EMBL/GenBank/DDBJ databases">
        <authorList>
            <person name="Nie L."/>
        </authorList>
    </citation>
    <scope>NUCLEOTIDE SEQUENCE [LARGE SCALE GENOMIC DNA]</scope>
    <source>
        <strain evidence="3">NL</strain>
    </source>
</reference>
<sequence length="202" mass="22272">MLLHENSISTGFSGLFWGHCATAQQFRFGAKAGVNYSDSRVRGLTNDGTKPIVSYHCGAVGRYSFGADEFWNIQAELLYSRKGNQYEYTRQGNLGQNRFSYLELPLLAKINARGFTFEAGPQLGYLVARKTTTDVITRDRAGLRRLLLGYVAGVGYELTSGYRLSIRYNGDVLPIVPGGGLFQGPTLSVFQAQLGYLFGKAK</sequence>
<evidence type="ECO:0000313" key="2">
    <source>
        <dbReference type="EMBL" id="RAK66184.1"/>
    </source>
</evidence>
<organism evidence="2 3">
    <name type="scientific">Hymenobacter edaphi</name>
    <dbReference type="NCBI Taxonomy" id="2211146"/>
    <lineage>
        <taxon>Bacteria</taxon>
        <taxon>Pseudomonadati</taxon>
        <taxon>Bacteroidota</taxon>
        <taxon>Cytophagia</taxon>
        <taxon>Cytophagales</taxon>
        <taxon>Hymenobacteraceae</taxon>
        <taxon>Hymenobacter</taxon>
    </lineage>
</organism>